<dbReference type="Proteomes" id="UP000313231">
    <property type="component" value="Unassembled WGS sequence"/>
</dbReference>
<dbReference type="EMBL" id="VDMP01000026">
    <property type="protein sequence ID" value="TNM37426.1"/>
    <property type="molecule type" value="Genomic_DNA"/>
</dbReference>
<evidence type="ECO:0000313" key="2">
    <source>
        <dbReference type="Proteomes" id="UP000313231"/>
    </source>
</evidence>
<gene>
    <name evidence="1" type="ORF">FHP29_16480</name>
</gene>
<dbReference type="RefSeq" id="WP_139623970.1">
    <property type="nucleotide sequence ID" value="NZ_VDMP01000026.1"/>
</dbReference>
<proteinExistence type="predicted"/>
<dbReference type="OrthoDB" id="3792303at2"/>
<protein>
    <submittedName>
        <fullName evidence="1">Uncharacterized protein</fullName>
    </submittedName>
</protein>
<name>A0A5C4VPI8_9ACTN</name>
<dbReference type="AlphaFoldDB" id="A0A5C4VPI8"/>
<comment type="caution">
    <text evidence="1">The sequence shown here is derived from an EMBL/GenBank/DDBJ whole genome shotgun (WGS) entry which is preliminary data.</text>
</comment>
<evidence type="ECO:0000313" key="1">
    <source>
        <dbReference type="EMBL" id="TNM37426.1"/>
    </source>
</evidence>
<reference evidence="1 2" key="1">
    <citation type="journal article" date="2016" name="Int. J. Syst. Evol. Microbiol.">
        <title>Nocardioides albidus sp. nov., an actinobacterium isolated from garden soil.</title>
        <authorList>
            <person name="Singh H."/>
            <person name="Du J."/>
            <person name="Trinh H."/>
            <person name="Won K."/>
            <person name="Yang J.E."/>
            <person name="Yin C."/>
            <person name="Kook M."/>
            <person name="Yi T.H."/>
        </authorList>
    </citation>
    <scope>NUCLEOTIDE SEQUENCE [LARGE SCALE GENOMIC DNA]</scope>
    <source>
        <strain evidence="1 2">CCTCC AB 2015297</strain>
    </source>
</reference>
<keyword evidence="2" id="KW-1185">Reference proteome</keyword>
<organism evidence="1 2">
    <name type="scientific">Nocardioides albidus</name>
    <dbReference type="NCBI Taxonomy" id="1517589"/>
    <lineage>
        <taxon>Bacteria</taxon>
        <taxon>Bacillati</taxon>
        <taxon>Actinomycetota</taxon>
        <taxon>Actinomycetes</taxon>
        <taxon>Propionibacteriales</taxon>
        <taxon>Nocardioidaceae</taxon>
        <taxon>Nocardioides</taxon>
    </lineage>
</organism>
<sequence length="130" mass="13954">MSMRLVKSPDWHVSQFGTTFGATRRLPSGGVMSVLVSDILANPAADTESTAESYAKLEADDRVPVARVADRVVDGVNCFVLEGQTAKERRSVLGAVVGDRFFTVEFTLPVDDPEADAMMDQMSATIDIAG</sequence>
<accession>A0A5C4VPI8</accession>